<dbReference type="EMBL" id="JARKIE010000012">
    <property type="protein sequence ID" value="KAJ7703649.1"/>
    <property type="molecule type" value="Genomic_DNA"/>
</dbReference>
<dbReference type="AlphaFoldDB" id="A0AAD7E286"/>
<feature type="region of interest" description="Disordered" evidence="1">
    <location>
        <begin position="143"/>
        <end position="217"/>
    </location>
</feature>
<evidence type="ECO:0000313" key="3">
    <source>
        <dbReference type="Proteomes" id="UP001221757"/>
    </source>
</evidence>
<reference evidence="2" key="1">
    <citation type="submission" date="2023-03" db="EMBL/GenBank/DDBJ databases">
        <title>Massive genome expansion in bonnet fungi (Mycena s.s.) driven by repeated elements and novel gene families across ecological guilds.</title>
        <authorList>
            <consortium name="Lawrence Berkeley National Laboratory"/>
            <person name="Harder C.B."/>
            <person name="Miyauchi S."/>
            <person name="Viragh M."/>
            <person name="Kuo A."/>
            <person name="Thoen E."/>
            <person name="Andreopoulos B."/>
            <person name="Lu D."/>
            <person name="Skrede I."/>
            <person name="Drula E."/>
            <person name="Henrissat B."/>
            <person name="Morin E."/>
            <person name="Kohler A."/>
            <person name="Barry K."/>
            <person name="LaButti K."/>
            <person name="Morin E."/>
            <person name="Salamov A."/>
            <person name="Lipzen A."/>
            <person name="Mereny Z."/>
            <person name="Hegedus B."/>
            <person name="Baldrian P."/>
            <person name="Stursova M."/>
            <person name="Weitz H."/>
            <person name="Taylor A."/>
            <person name="Grigoriev I.V."/>
            <person name="Nagy L.G."/>
            <person name="Martin F."/>
            <person name="Kauserud H."/>
        </authorList>
    </citation>
    <scope>NUCLEOTIDE SEQUENCE</scope>
    <source>
        <strain evidence="2">CBHHK067</strain>
    </source>
</reference>
<proteinExistence type="predicted"/>
<sequence length="358" mass="38779">MFTALFFNWFPSRDAKRDASRIVCQSAGADAYGRRVGALVRRSPPARGREFGSRENRTGIARRRASHGEEELADAGAARLKPTEGRYGGRRKERAGWCCHRTASQTGMTARGFAGVPARAACGGARVEGRVGRAVGARLHGTAEEGGAPGWKEFFERPGRRPERRTSRARRKLMPRVQRKRRGSAGKGEIAQLSVSRRRREKKGHARGPQVAGEERRLGTFGLRRSSGRVEAGRGGCGSLGQVKFSDEVRRRAAVIAVLCSDFATAVHRVGGRPERRKGGSGSGQQGKGGRRRGHAPLIGRVLPRLGALRREGVRRAAAVANARTIGHQERDEGGELQEGGADAPRPLCLLPRRRGGT</sequence>
<protein>
    <submittedName>
        <fullName evidence="2">Uncharacterized protein</fullName>
    </submittedName>
</protein>
<feature type="compositionally biased region" description="Basic and acidic residues" evidence="1">
    <location>
        <begin position="153"/>
        <end position="166"/>
    </location>
</feature>
<organism evidence="2 3">
    <name type="scientific">Mycena rosella</name>
    <name type="common">Pink bonnet</name>
    <name type="synonym">Agaricus rosellus</name>
    <dbReference type="NCBI Taxonomy" id="1033263"/>
    <lineage>
        <taxon>Eukaryota</taxon>
        <taxon>Fungi</taxon>
        <taxon>Dikarya</taxon>
        <taxon>Basidiomycota</taxon>
        <taxon>Agaricomycotina</taxon>
        <taxon>Agaricomycetes</taxon>
        <taxon>Agaricomycetidae</taxon>
        <taxon>Agaricales</taxon>
        <taxon>Marasmiineae</taxon>
        <taxon>Mycenaceae</taxon>
        <taxon>Mycena</taxon>
    </lineage>
</organism>
<dbReference type="Proteomes" id="UP001221757">
    <property type="component" value="Unassembled WGS sequence"/>
</dbReference>
<gene>
    <name evidence="2" type="ORF">B0H17DRAFT_1127264</name>
</gene>
<evidence type="ECO:0000313" key="2">
    <source>
        <dbReference type="EMBL" id="KAJ7703649.1"/>
    </source>
</evidence>
<name>A0AAD7E286_MYCRO</name>
<feature type="compositionally biased region" description="Basic residues" evidence="1">
    <location>
        <begin position="196"/>
        <end position="206"/>
    </location>
</feature>
<feature type="region of interest" description="Disordered" evidence="1">
    <location>
        <begin position="61"/>
        <end position="89"/>
    </location>
</feature>
<accession>A0AAD7E286</accession>
<feature type="compositionally biased region" description="Basic residues" evidence="1">
    <location>
        <begin position="167"/>
        <end position="184"/>
    </location>
</feature>
<feature type="region of interest" description="Disordered" evidence="1">
    <location>
        <begin position="271"/>
        <end position="297"/>
    </location>
</feature>
<comment type="caution">
    <text evidence="2">The sequence shown here is derived from an EMBL/GenBank/DDBJ whole genome shotgun (WGS) entry which is preliminary data.</text>
</comment>
<feature type="region of interest" description="Disordered" evidence="1">
    <location>
        <begin position="325"/>
        <end position="358"/>
    </location>
</feature>
<keyword evidence="3" id="KW-1185">Reference proteome</keyword>
<evidence type="ECO:0000256" key="1">
    <source>
        <dbReference type="SAM" id="MobiDB-lite"/>
    </source>
</evidence>